<dbReference type="GO" id="GO:0042168">
    <property type="term" value="P:heme metabolic process"/>
    <property type="evidence" value="ECO:0007669"/>
    <property type="project" value="InterPro"/>
</dbReference>
<dbReference type="Pfam" id="PF07219">
    <property type="entry name" value="HemY_N"/>
    <property type="match status" value="1"/>
</dbReference>
<evidence type="ECO:0000256" key="7">
    <source>
        <dbReference type="ARBA" id="ARBA00022989"/>
    </source>
</evidence>
<comment type="caution">
    <text evidence="12">The sequence shown here is derived from an EMBL/GenBank/DDBJ whole genome shotgun (WGS) entry which is preliminary data.</text>
</comment>
<dbReference type="Proteomes" id="UP000528457">
    <property type="component" value="Unassembled WGS sequence"/>
</dbReference>
<proteinExistence type="predicted"/>
<evidence type="ECO:0000313" key="12">
    <source>
        <dbReference type="EMBL" id="MBB6519922.1"/>
    </source>
</evidence>
<keyword evidence="5" id="KW-0997">Cell inner membrane</keyword>
<feature type="transmembrane region" description="Helical" evidence="10">
    <location>
        <begin position="45"/>
        <end position="66"/>
    </location>
</feature>
<evidence type="ECO:0000256" key="8">
    <source>
        <dbReference type="ARBA" id="ARBA00023136"/>
    </source>
</evidence>
<evidence type="ECO:0000313" key="13">
    <source>
        <dbReference type="Proteomes" id="UP000528457"/>
    </source>
</evidence>
<evidence type="ECO:0000256" key="9">
    <source>
        <dbReference type="ARBA" id="ARBA00023244"/>
    </source>
</evidence>
<dbReference type="Gene3D" id="1.25.40.10">
    <property type="entry name" value="Tetratricopeptide repeat domain"/>
    <property type="match status" value="2"/>
</dbReference>
<dbReference type="Pfam" id="PF13181">
    <property type="entry name" value="TPR_8"/>
    <property type="match status" value="1"/>
</dbReference>
<comment type="function">
    <text evidence="1">Involved in a late step of protoheme IX synthesis.</text>
</comment>
<organism evidence="12 13">
    <name type="scientific">Pseudoteredinibacter isoporae</name>
    <dbReference type="NCBI Taxonomy" id="570281"/>
    <lineage>
        <taxon>Bacteria</taxon>
        <taxon>Pseudomonadati</taxon>
        <taxon>Pseudomonadota</taxon>
        <taxon>Gammaproteobacteria</taxon>
        <taxon>Cellvibrionales</taxon>
        <taxon>Cellvibrionaceae</taxon>
        <taxon>Pseudoteredinibacter</taxon>
    </lineage>
</organism>
<evidence type="ECO:0000256" key="5">
    <source>
        <dbReference type="ARBA" id="ARBA00022519"/>
    </source>
</evidence>
<accession>A0A7X0JPN3</accession>
<name>A0A7X0JPN3_9GAMM</name>
<dbReference type="UniPathway" id="UPA00252"/>
<dbReference type="GO" id="GO:0006779">
    <property type="term" value="P:porphyrin-containing compound biosynthetic process"/>
    <property type="evidence" value="ECO:0007669"/>
    <property type="project" value="UniProtKB-KW"/>
</dbReference>
<comment type="subcellular location">
    <subcellularLocation>
        <location evidence="2">Cell inner membrane</location>
        <topology evidence="2">Multi-pass membrane protein</topology>
    </subcellularLocation>
</comment>
<feature type="domain" description="HemY N-terminal" evidence="11">
    <location>
        <begin position="31"/>
        <end position="137"/>
    </location>
</feature>
<dbReference type="InterPro" id="IPR010817">
    <property type="entry name" value="HemY_N"/>
</dbReference>
<dbReference type="RefSeq" id="WP_166852760.1">
    <property type="nucleotide sequence ID" value="NZ_JAAONY010000001.1"/>
</dbReference>
<keyword evidence="9" id="KW-0627">Porphyrin biosynthesis</keyword>
<comment type="pathway">
    <text evidence="3">Porphyrin-containing compound metabolism; protoheme biosynthesis.</text>
</comment>
<evidence type="ECO:0000256" key="1">
    <source>
        <dbReference type="ARBA" id="ARBA00002962"/>
    </source>
</evidence>
<keyword evidence="6 10" id="KW-0812">Transmembrane</keyword>
<evidence type="ECO:0000256" key="10">
    <source>
        <dbReference type="SAM" id="Phobius"/>
    </source>
</evidence>
<dbReference type="InterPro" id="IPR005254">
    <property type="entry name" value="Heme_biosyn_assoc_TPR_pro"/>
</dbReference>
<keyword evidence="4" id="KW-1003">Cell membrane</keyword>
<protein>
    <submittedName>
        <fullName evidence="12">HemY protein</fullName>
    </submittedName>
</protein>
<evidence type="ECO:0000256" key="6">
    <source>
        <dbReference type="ARBA" id="ARBA00022692"/>
    </source>
</evidence>
<keyword evidence="8 10" id="KW-0472">Membrane</keyword>
<evidence type="ECO:0000256" key="4">
    <source>
        <dbReference type="ARBA" id="ARBA00022475"/>
    </source>
</evidence>
<dbReference type="SUPFAM" id="SSF48452">
    <property type="entry name" value="TPR-like"/>
    <property type="match status" value="2"/>
</dbReference>
<dbReference type="AlphaFoldDB" id="A0A7X0JPN3"/>
<dbReference type="GO" id="GO:0005886">
    <property type="term" value="C:plasma membrane"/>
    <property type="evidence" value="ECO:0007669"/>
    <property type="project" value="UniProtKB-SubCell"/>
</dbReference>
<dbReference type="NCBIfam" id="TIGR00540">
    <property type="entry name" value="TPR_hemY_coli"/>
    <property type="match status" value="1"/>
</dbReference>
<dbReference type="EMBL" id="JACHHT010000001">
    <property type="protein sequence ID" value="MBB6519922.1"/>
    <property type="molecule type" value="Genomic_DNA"/>
</dbReference>
<evidence type="ECO:0000256" key="2">
    <source>
        <dbReference type="ARBA" id="ARBA00004429"/>
    </source>
</evidence>
<dbReference type="InterPro" id="IPR019734">
    <property type="entry name" value="TPR_rpt"/>
</dbReference>
<reference evidence="12 13" key="1">
    <citation type="submission" date="2020-08" db="EMBL/GenBank/DDBJ databases">
        <title>Genomic Encyclopedia of Type Strains, Phase IV (KMG-IV): sequencing the most valuable type-strain genomes for metagenomic binning, comparative biology and taxonomic classification.</title>
        <authorList>
            <person name="Goeker M."/>
        </authorList>
    </citation>
    <scope>NUCLEOTIDE SEQUENCE [LARGE SCALE GENOMIC DNA]</scope>
    <source>
        <strain evidence="12 13">DSM 22368</strain>
    </source>
</reference>
<dbReference type="InterPro" id="IPR011990">
    <property type="entry name" value="TPR-like_helical_dom_sf"/>
</dbReference>
<evidence type="ECO:0000256" key="3">
    <source>
        <dbReference type="ARBA" id="ARBA00004744"/>
    </source>
</evidence>
<keyword evidence="13" id="KW-1185">Reference proteome</keyword>
<dbReference type="InParanoid" id="A0A7X0JPN3"/>
<gene>
    <name evidence="12" type="ORF">HNR48_000200</name>
</gene>
<dbReference type="SMART" id="SM00028">
    <property type="entry name" value="TPR"/>
    <property type="match status" value="3"/>
</dbReference>
<keyword evidence="7 10" id="KW-1133">Transmembrane helix</keyword>
<sequence length="416" mass="47031">MRIRWKRKLLIIFAIIGTVVGLDYLVQHDSGYVLIAYGDYSVEMSFWAAFILSFVVIFLVWLVIRLTRGSVNLVKKSTGFILFGSAAAAQKRTEKGLVEFIEGDFKAARKDLLKSAHNVQAPVLNYLAAARSAHELGDETQANELLLKAEEVASEDSLAIIITQARIQFSAKNYEKCVATLEKARKISPRNVLVLEYLRNVYTELEDWESLERLLPELNRNKVGSEEERLALSDTLYLALIDLAGEQASRMQTKNAIARLQEVWEDLPKDVKKRPAMVAAYVQQLRRYDGDAIAENLLRRHLQKDWQDELITLYGLVAGEDLDRQLIQAENWLKQRPADSALLLSLARLSLRNELWGKAKEYYQSSIKQKPGPEACAELGRLLAAMGEHELSTQYYQQGLKSAANVQSKLPLPKPA</sequence>
<dbReference type="FunCoup" id="A0A7X0JPN3">
    <property type="interactions" value="130"/>
</dbReference>
<evidence type="ECO:0000259" key="11">
    <source>
        <dbReference type="Pfam" id="PF07219"/>
    </source>
</evidence>